<name>A0ACC2J379_9PEZI</name>
<protein>
    <submittedName>
        <fullName evidence="1">Uncharacterized protein</fullName>
    </submittedName>
</protein>
<organism evidence="1 2">
    <name type="scientific">Lasiodiplodia mahajangana</name>
    <dbReference type="NCBI Taxonomy" id="1108764"/>
    <lineage>
        <taxon>Eukaryota</taxon>
        <taxon>Fungi</taxon>
        <taxon>Dikarya</taxon>
        <taxon>Ascomycota</taxon>
        <taxon>Pezizomycotina</taxon>
        <taxon>Dothideomycetes</taxon>
        <taxon>Dothideomycetes incertae sedis</taxon>
        <taxon>Botryosphaeriales</taxon>
        <taxon>Botryosphaeriaceae</taxon>
        <taxon>Lasiodiplodia</taxon>
    </lineage>
</organism>
<comment type="caution">
    <text evidence="1">The sequence shown here is derived from an EMBL/GenBank/DDBJ whole genome shotgun (WGS) entry which is preliminary data.</text>
</comment>
<dbReference type="EMBL" id="JAPUUL010003699">
    <property type="protein sequence ID" value="KAJ8121909.1"/>
    <property type="molecule type" value="Genomic_DNA"/>
</dbReference>
<reference evidence="1" key="1">
    <citation type="submission" date="2022-12" db="EMBL/GenBank/DDBJ databases">
        <title>Genome Sequence of Lasiodiplodia mahajangana.</title>
        <authorList>
            <person name="Buettner E."/>
        </authorList>
    </citation>
    <scope>NUCLEOTIDE SEQUENCE</scope>
    <source>
        <strain evidence="1">VT137</strain>
    </source>
</reference>
<sequence length="149" mass="16800">MTPLSIVSMNRYVEKPLTLSDGINDPEGARILVVGDLVNPELYPEPEKFDAARFAKKRLEPGQENSWQFVTTSASHLNFGHGEHACPGRFFASNEIKIVLCHLLMKYDWQFVPGAPEPEPRNFESSKSCKADTKVQARRRKAEIDLDAL</sequence>
<keyword evidence="2" id="KW-1185">Reference proteome</keyword>
<accession>A0ACC2J379</accession>
<gene>
    <name evidence="1" type="ORF">O1611_g9977</name>
</gene>
<evidence type="ECO:0000313" key="1">
    <source>
        <dbReference type="EMBL" id="KAJ8121909.1"/>
    </source>
</evidence>
<dbReference type="Proteomes" id="UP001153332">
    <property type="component" value="Unassembled WGS sequence"/>
</dbReference>
<evidence type="ECO:0000313" key="2">
    <source>
        <dbReference type="Proteomes" id="UP001153332"/>
    </source>
</evidence>
<proteinExistence type="predicted"/>